<organism evidence="2 3">
    <name type="scientific">Blautia faecis</name>
    <dbReference type="NCBI Taxonomy" id="871665"/>
    <lineage>
        <taxon>Bacteria</taxon>
        <taxon>Bacillati</taxon>
        <taxon>Bacillota</taxon>
        <taxon>Clostridia</taxon>
        <taxon>Lachnospirales</taxon>
        <taxon>Lachnospiraceae</taxon>
        <taxon>Blautia</taxon>
    </lineage>
</organism>
<accession>A0ABX2H3S1</accession>
<evidence type="ECO:0000256" key="1">
    <source>
        <dbReference type="SAM" id="Phobius"/>
    </source>
</evidence>
<comment type="caution">
    <text evidence="2">The sequence shown here is derived from an EMBL/GenBank/DDBJ whole genome shotgun (WGS) entry which is preliminary data.</text>
</comment>
<feature type="transmembrane region" description="Helical" evidence="1">
    <location>
        <begin position="25"/>
        <end position="58"/>
    </location>
</feature>
<proteinExistence type="predicted"/>
<keyword evidence="1" id="KW-0812">Transmembrane</keyword>
<dbReference type="EMBL" id="JAAITS010000010">
    <property type="protein sequence ID" value="NSG84811.1"/>
    <property type="molecule type" value="Genomic_DNA"/>
</dbReference>
<name>A0ABX2H3S1_9FIRM</name>
<keyword evidence="1" id="KW-1133">Transmembrane helix</keyword>
<dbReference type="Pfam" id="PF19601">
    <property type="entry name" value="DUF6106"/>
    <property type="match status" value="1"/>
</dbReference>
<evidence type="ECO:0000313" key="2">
    <source>
        <dbReference type="EMBL" id="NSG84811.1"/>
    </source>
</evidence>
<keyword evidence="1" id="KW-0472">Membrane</keyword>
<keyword evidence="3" id="KW-1185">Reference proteome</keyword>
<evidence type="ECO:0008006" key="4">
    <source>
        <dbReference type="Google" id="ProtNLM"/>
    </source>
</evidence>
<protein>
    <recommendedName>
        <fullName evidence="4">Bacterial Pleckstrin homology domain-containing protein</fullName>
    </recommendedName>
</protein>
<dbReference type="Proteomes" id="UP001644719">
    <property type="component" value="Unassembled WGS sequence"/>
</dbReference>
<dbReference type="InterPro" id="IPR046088">
    <property type="entry name" value="DUF6106"/>
</dbReference>
<sequence>MSDLYSELLVKKERTAKDRLVKGSIIALIVLLVLAGLFIMPLLLIAAIVLGVCAYLFIFPGTDLEFEYLFVNGELDIDKIMAKSKRKRVKSLNITECDIMAPLNSHRMDYYNSNQKLKVQDFSSGNPEHKRFAIVCRDGADTCKVIIEPDEILAKTMRNTAPSKVFLD</sequence>
<gene>
    <name evidence="2" type="ORF">G5B17_05065</name>
</gene>
<reference evidence="2 3" key="1">
    <citation type="journal article" date="2020" name="Cell Host Microbe">
        <title>Functional and Genomic Variation between Human-Derived Isolates of Lachnospiraceae Reveals Inter- and Intra-Species Diversity.</title>
        <authorList>
            <person name="Sorbara M.T."/>
            <person name="Littmann E.R."/>
            <person name="Fontana E."/>
            <person name="Moody T.U."/>
            <person name="Kohout C.E."/>
            <person name="Gjonbalaj M."/>
            <person name="Eaton V."/>
            <person name="Seok R."/>
            <person name="Leiner I.M."/>
            <person name="Pamer E.G."/>
        </authorList>
    </citation>
    <scope>NUCLEOTIDE SEQUENCE [LARGE SCALE GENOMIC DNA]</scope>
    <source>
        <strain evidence="2 3">MSK.17.74</strain>
    </source>
</reference>
<evidence type="ECO:0000313" key="3">
    <source>
        <dbReference type="Proteomes" id="UP001644719"/>
    </source>
</evidence>
<dbReference type="RefSeq" id="WP_118579163.1">
    <property type="nucleotide sequence ID" value="NZ_JAAIPV010000010.1"/>
</dbReference>